<dbReference type="InterPro" id="IPR012902">
    <property type="entry name" value="N_methyl_site"/>
</dbReference>
<dbReference type="GO" id="GO:0009986">
    <property type="term" value="C:cell surface"/>
    <property type="evidence" value="ECO:0007669"/>
    <property type="project" value="UniProtKB-SubCell"/>
</dbReference>
<dbReference type="AlphaFoldDB" id="A0AAI8GV85"/>
<dbReference type="PIRSF" id="PIRSF021292">
    <property type="entry name" value="Competence_ComGD"/>
    <property type="match status" value="1"/>
</dbReference>
<dbReference type="GO" id="GO:0030420">
    <property type="term" value="P:establishment of competence for transformation"/>
    <property type="evidence" value="ECO:0007669"/>
    <property type="project" value="UniProtKB-KW"/>
</dbReference>
<evidence type="ECO:0000313" key="4">
    <source>
        <dbReference type="EMBL" id="ASE35614.1"/>
    </source>
</evidence>
<dbReference type="RefSeq" id="WP_084755672.1">
    <property type="nucleotide sequence ID" value="NZ_CP022046.2"/>
</dbReference>
<dbReference type="Pfam" id="PF07963">
    <property type="entry name" value="N_methyl"/>
    <property type="match status" value="1"/>
</dbReference>
<keyword evidence="2" id="KW-0178">Competence</keyword>
<evidence type="ECO:0000256" key="1">
    <source>
        <dbReference type="ARBA" id="ARBA00004241"/>
    </source>
</evidence>
<evidence type="ECO:0000256" key="3">
    <source>
        <dbReference type="SAM" id="Phobius"/>
    </source>
</evidence>
<dbReference type="PROSITE" id="PS00409">
    <property type="entry name" value="PROKAR_NTER_METHYL"/>
    <property type="match status" value="1"/>
</dbReference>
<sequence length="149" mass="17395">MVKLLHIKDNKGFTLVEMIIVISIISIIFMVTMYLSVNPLASSGLNNGIDDFETKLEFLETKSLSQKQPILVWFKPYSDKIFYQIEKNQIQTISLYKGRISKNNEFTTLVFDGEGNINQFGTLKVEFNERKYHVIFRIEKGRYRIVETT</sequence>
<accession>A0AAI8GV85</accession>
<keyword evidence="3" id="KW-0812">Transmembrane</keyword>
<comment type="subcellular location">
    <subcellularLocation>
        <location evidence="1">Cell surface</location>
    </subcellularLocation>
</comment>
<dbReference type="Proteomes" id="UP000197058">
    <property type="component" value="Chromosome"/>
</dbReference>
<dbReference type="KEGG" id="sscu:CEP64_05610"/>
<keyword evidence="3" id="KW-0472">Membrane</keyword>
<dbReference type="InterPro" id="IPR045584">
    <property type="entry name" value="Pilin-like"/>
</dbReference>
<gene>
    <name evidence="4" type="ORF">CEP64_05610</name>
</gene>
<dbReference type="InterPro" id="IPR016785">
    <property type="entry name" value="ComGD"/>
</dbReference>
<dbReference type="NCBIfam" id="NF040982">
    <property type="entry name" value="ComGD"/>
    <property type="match status" value="1"/>
</dbReference>
<dbReference type="SUPFAM" id="SSF54523">
    <property type="entry name" value="Pili subunits"/>
    <property type="match status" value="1"/>
</dbReference>
<protein>
    <submittedName>
        <fullName evidence="4">Prepilin-type N-terminal cleavage/methylation domain-containing protein</fullName>
    </submittedName>
</protein>
<feature type="transmembrane region" description="Helical" evidence="3">
    <location>
        <begin position="12"/>
        <end position="35"/>
    </location>
</feature>
<reference evidence="5" key="1">
    <citation type="submission" date="2017-06" db="EMBL/GenBank/DDBJ databases">
        <title>FDA dAtabase for Regulatory Grade micrObial Sequences (FDA-ARGOS): Supporting development and validation of Infectious Disease Dx tests.</title>
        <authorList>
            <person name="Goldberg B."/>
            <person name="Campos J."/>
            <person name="Tallon L."/>
            <person name="Sadzewicz L."/>
            <person name="Sengamalay N."/>
            <person name="Ott S."/>
            <person name="Godinez A."/>
            <person name="Nagaraj S."/>
            <person name="Vavikolanu K."/>
            <person name="Nadendla S."/>
            <person name="George J."/>
            <person name="Geyer C."/>
            <person name="Sichtig H."/>
        </authorList>
    </citation>
    <scope>NUCLEOTIDE SEQUENCE [LARGE SCALE GENOMIC DNA]</scope>
    <source>
        <strain evidence="5">FDAARGOS_285</strain>
    </source>
</reference>
<name>A0AAI8GV85_MAMSC</name>
<dbReference type="NCBIfam" id="TIGR02532">
    <property type="entry name" value="IV_pilin_GFxxxE"/>
    <property type="match status" value="1"/>
</dbReference>
<proteinExistence type="predicted"/>
<organism evidence="4 5">
    <name type="scientific">Mammaliicoccus sciuri</name>
    <name type="common">Staphylococcus sciuri</name>
    <dbReference type="NCBI Taxonomy" id="1296"/>
    <lineage>
        <taxon>Bacteria</taxon>
        <taxon>Bacillati</taxon>
        <taxon>Bacillota</taxon>
        <taxon>Bacilli</taxon>
        <taxon>Bacillales</taxon>
        <taxon>Staphylococcaceae</taxon>
        <taxon>Mammaliicoccus</taxon>
    </lineage>
</organism>
<dbReference type="EMBL" id="CP022046">
    <property type="protein sequence ID" value="ASE35614.1"/>
    <property type="molecule type" value="Genomic_DNA"/>
</dbReference>
<evidence type="ECO:0000313" key="5">
    <source>
        <dbReference type="Proteomes" id="UP000197058"/>
    </source>
</evidence>
<evidence type="ECO:0000256" key="2">
    <source>
        <dbReference type="ARBA" id="ARBA00023287"/>
    </source>
</evidence>
<keyword evidence="3" id="KW-1133">Transmembrane helix</keyword>